<organism evidence="2 3">
    <name type="scientific">Noviherbaspirillum cavernae</name>
    <dbReference type="NCBI Taxonomy" id="2320862"/>
    <lineage>
        <taxon>Bacteria</taxon>
        <taxon>Pseudomonadati</taxon>
        <taxon>Pseudomonadota</taxon>
        <taxon>Betaproteobacteria</taxon>
        <taxon>Burkholderiales</taxon>
        <taxon>Oxalobacteraceae</taxon>
        <taxon>Noviherbaspirillum</taxon>
    </lineage>
</organism>
<feature type="region of interest" description="Disordered" evidence="1">
    <location>
        <begin position="1"/>
        <end position="32"/>
    </location>
</feature>
<reference evidence="2 3" key="1">
    <citation type="submission" date="2018-09" db="EMBL/GenBank/DDBJ databases">
        <authorList>
            <person name="Zhu H."/>
        </authorList>
    </citation>
    <scope>NUCLEOTIDE SEQUENCE [LARGE SCALE GENOMIC DNA]</scope>
    <source>
        <strain evidence="2 3">K2R10-39</strain>
    </source>
</reference>
<gene>
    <name evidence="2" type="ORF">D3870_17660</name>
</gene>
<accession>A0A418X5A6</accession>
<keyword evidence="3" id="KW-1185">Reference proteome</keyword>
<evidence type="ECO:0000313" key="3">
    <source>
        <dbReference type="Proteomes" id="UP000285190"/>
    </source>
</evidence>
<dbReference type="EMBL" id="QYUN01000002">
    <property type="protein sequence ID" value="RJG07576.1"/>
    <property type="molecule type" value="Genomic_DNA"/>
</dbReference>
<dbReference type="AlphaFoldDB" id="A0A418X5A6"/>
<evidence type="ECO:0008006" key="4">
    <source>
        <dbReference type="Google" id="ProtNLM"/>
    </source>
</evidence>
<evidence type="ECO:0000256" key="1">
    <source>
        <dbReference type="SAM" id="MobiDB-lite"/>
    </source>
</evidence>
<feature type="compositionally biased region" description="Polar residues" evidence="1">
    <location>
        <begin position="1"/>
        <end position="20"/>
    </location>
</feature>
<protein>
    <recommendedName>
        <fullName evidence="4">DUF4410 domain-containing protein</fullName>
    </recommendedName>
</protein>
<evidence type="ECO:0000313" key="2">
    <source>
        <dbReference type="EMBL" id="RJG07576.1"/>
    </source>
</evidence>
<dbReference type="Proteomes" id="UP000285190">
    <property type="component" value="Unassembled WGS sequence"/>
</dbReference>
<sequence>MLLSGCATSQPEKDSAQTTGPAVPAASASTQKAVPVPAASSRKLVLNMSGAKTSVEARDWSGFKEEWRAVFEEHAKEAGIAFAMQEGEPRPLGEAGTLLAVHVNDYRMVGIGSRIFFGVMTGNAYVDARVRFTDLSTGKSFGEQDYNTSSSAWHGIFAKMTPQQVDAIATGVFHELKRAH</sequence>
<comment type="caution">
    <text evidence="2">The sequence shown here is derived from an EMBL/GenBank/DDBJ whole genome shotgun (WGS) entry which is preliminary data.</text>
</comment>
<proteinExistence type="predicted"/>
<name>A0A418X5A6_9BURK</name>